<dbReference type="InterPro" id="IPR011057">
    <property type="entry name" value="Mss4-like_sf"/>
</dbReference>
<dbReference type="PROSITE" id="PS51891">
    <property type="entry name" value="CENP_V_GFA"/>
    <property type="match status" value="1"/>
</dbReference>
<dbReference type="Gene3D" id="2.170.150.70">
    <property type="match status" value="1"/>
</dbReference>
<comment type="similarity">
    <text evidence="1">Belongs to the Gfa family.</text>
</comment>
<dbReference type="OrthoDB" id="9985472at2759"/>
<dbReference type="Pfam" id="PF04828">
    <property type="entry name" value="GFA"/>
    <property type="match status" value="1"/>
</dbReference>
<dbReference type="EMBL" id="KZ613970">
    <property type="protein sequence ID" value="PMD29890.1"/>
    <property type="molecule type" value="Genomic_DNA"/>
</dbReference>
<evidence type="ECO:0000256" key="2">
    <source>
        <dbReference type="ARBA" id="ARBA00022723"/>
    </source>
</evidence>
<keyword evidence="2" id="KW-0479">Metal-binding</keyword>
<evidence type="ECO:0000256" key="1">
    <source>
        <dbReference type="ARBA" id="ARBA00005495"/>
    </source>
</evidence>
<organism evidence="5 6">
    <name type="scientific">Hyaloscypha variabilis (strain UAMH 11265 / GT02V1 / F)</name>
    <name type="common">Meliniomyces variabilis</name>
    <dbReference type="NCBI Taxonomy" id="1149755"/>
    <lineage>
        <taxon>Eukaryota</taxon>
        <taxon>Fungi</taxon>
        <taxon>Dikarya</taxon>
        <taxon>Ascomycota</taxon>
        <taxon>Pezizomycotina</taxon>
        <taxon>Leotiomycetes</taxon>
        <taxon>Helotiales</taxon>
        <taxon>Hyaloscyphaceae</taxon>
        <taxon>Hyaloscypha</taxon>
        <taxon>Hyaloscypha variabilis</taxon>
    </lineage>
</organism>
<dbReference type="PANTHER" id="PTHR28620:SF1">
    <property type="entry name" value="CENP-V_GFA DOMAIN-CONTAINING PROTEIN"/>
    <property type="match status" value="1"/>
</dbReference>
<dbReference type="InterPro" id="IPR006913">
    <property type="entry name" value="CENP-V/GFA"/>
</dbReference>
<evidence type="ECO:0000256" key="3">
    <source>
        <dbReference type="ARBA" id="ARBA00022833"/>
    </source>
</evidence>
<name>A0A2J6QUF7_HYAVF</name>
<evidence type="ECO:0000313" key="6">
    <source>
        <dbReference type="Proteomes" id="UP000235786"/>
    </source>
</evidence>
<keyword evidence="6" id="KW-1185">Reference proteome</keyword>
<dbReference type="GO" id="GO:0046872">
    <property type="term" value="F:metal ion binding"/>
    <property type="evidence" value="ECO:0007669"/>
    <property type="project" value="UniProtKB-KW"/>
</dbReference>
<dbReference type="AlphaFoldDB" id="A0A2J6QUF7"/>
<accession>A0A2J6QUF7</accession>
<dbReference type="Proteomes" id="UP000235786">
    <property type="component" value="Unassembled WGS sequence"/>
</dbReference>
<dbReference type="GO" id="GO:0016846">
    <property type="term" value="F:carbon-sulfur lyase activity"/>
    <property type="evidence" value="ECO:0007669"/>
    <property type="project" value="InterPro"/>
</dbReference>
<proteinExistence type="inferred from homology"/>
<evidence type="ECO:0000313" key="5">
    <source>
        <dbReference type="EMBL" id="PMD29890.1"/>
    </source>
</evidence>
<feature type="domain" description="CENP-V/GFA" evidence="4">
    <location>
        <begin position="8"/>
        <end position="131"/>
    </location>
</feature>
<gene>
    <name evidence="5" type="ORF">L207DRAFT_573857</name>
</gene>
<evidence type="ECO:0000259" key="4">
    <source>
        <dbReference type="PROSITE" id="PS51891"/>
    </source>
</evidence>
<dbReference type="SUPFAM" id="SSF51316">
    <property type="entry name" value="Mss4-like"/>
    <property type="match status" value="1"/>
</dbReference>
<dbReference type="InterPro" id="IPR052355">
    <property type="entry name" value="CENP-V-like"/>
</dbReference>
<dbReference type="PANTHER" id="PTHR28620">
    <property type="entry name" value="CENTROMERE PROTEIN V"/>
    <property type="match status" value="1"/>
</dbReference>
<sequence>MATSTKAYTGGCHCGFVRYSIDLNPTDAIGGKCNCSSCLSRGILIFEVLPPSSFKLHSPPSLDDSRLGKYSPKGEEGSFFFYFCKTCGVNVCYQARHKPDNGEPKWLRLNALSLDPDQGLDFTKFKMEYWDGKNNNWKAGPSDVPYPGGAL</sequence>
<protein>
    <recommendedName>
        <fullName evidence="4">CENP-V/GFA domain-containing protein</fullName>
    </recommendedName>
</protein>
<keyword evidence="3" id="KW-0862">Zinc</keyword>
<reference evidence="5 6" key="1">
    <citation type="submission" date="2016-04" db="EMBL/GenBank/DDBJ databases">
        <title>A degradative enzymes factory behind the ericoid mycorrhizal symbiosis.</title>
        <authorList>
            <consortium name="DOE Joint Genome Institute"/>
            <person name="Martino E."/>
            <person name="Morin E."/>
            <person name="Grelet G."/>
            <person name="Kuo A."/>
            <person name="Kohler A."/>
            <person name="Daghino S."/>
            <person name="Barry K."/>
            <person name="Choi C."/>
            <person name="Cichocki N."/>
            <person name="Clum A."/>
            <person name="Copeland A."/>
            <person name="Hainaut M."/>
            <person name="Haridas S."/>
            <person name="Labutti K."/>
            <person name="Lindquist E."/>
            <person name="Lipzen A."/>
            <person name="Khouja H.-R."/>
            <person name="Murat C."/>
            <person name="Ohm R."/>
            <person name="Olson A."/>
            <person name="Spatafora J."/>
            <person name="Veneault-Fourrey C."/>
            <person name="Henrissat B."/>
            <person name="Grigoriev I."/>
            <person name="Martin F."/>
            <person name="Perotto S."/>
        </authorList>
    </citation>
    <scope>NUCLEOTIDE SEQUENCE [LARGE SCALE GENOMIC DNA]</scope>
    <source>
        <strain evidence="5 6">F</strain>
    </source>
</reference>